<feature type="transmembrane region" description="Helical" evidence="2">
    <location>
        <begin position="32"/>
        <end position="50"/>
    </location>
</feature>
<dbReference type="EMBL" id="BAAAGS010000004">
    <property type="protein sequence ID" value="GAA0513002.1"/>
    <property type="molecule type" value="Genomic_DNA"/>
</dbReference>
<dbReference type="PANTHER" id="PTHR34351:SF1">
    <property type="entry name" value="SLR1927 PROTEIN"/>
    <property type="match status" value="1"/>
</dbReference>
<feature type="region of interest" description="Disordered" evidence="1">
    <location>
        <begin position="172"/>
        <end position="197"/>
    </location>
</feature>
<evidence type="ECO:0000259" key="3">
    <source>
        <dbReference type="Pfam" id="PF01882"/>
    </source>
</evidence>
<dbReference type="InterPro" id="IPR002881">
    <property type="entry name" value="DUF58"/>
</dbReference>
<evidence type="ECO:0000256" key="2">
    <source>
        <dbReference type="SAM" id="Phobius"/>
    </source>
</evidence>
<protein>
    <submittedName>
        <fullName evidence="4">DUF58 domain-containing protein</fullName>
    </submittedName>
</protein>
<feature type="compositionally biased region" description="Gly residues" evidence="1">
    <location>
        <begin position="172"/>
        <end position="181"/>
    </location>
</feature>
<feature type="domain" description="DUF58" evidence="3">
    <location>
        <begin position="198"/>
        <end position="313"/>
    </location>
</feature>
<gene>
    <name evidence="4" type="ORF">GCM10009533_09870</name>
</gene>
<comment type="caution">
    <text evidence="4">The sequence shown here is derived from an EMBL/GenBank/DDBJ whole genome shotgun (WGS) entry which is preliminary data.</text>
</comment>
<evidence type="ECO:0000313" key="4">
    <source>
        <dbReference type="EMBL" id="GAA0513002.1"/>
    </source>
</evidence>
<dbReference type="RefSeq" id="WP_009943114.1">
    <property type="nucleotide sequence ID" value="NZ_BAAAGS010000004.1"/>
</dbReference>
<accession>A0ABN1C740</accession>
<evidence type="ECO:0000313" key="5">
    <source>
        <dbReference type="Proteomes" id="UP001500729"/>
    </source>
</evidence>
<keyword evidence="5" id="KW-1185">Reference proteome</keyword>
<organism evidence="4 5">
    <name type="scientific">Saccharopolyspora erythraea</name>
    <name type="common">Streptomyces erythraeus</name>
    <dbReference type="NCBI Taxonomy" id="1836"/>
    <lineage>
        <taxon>Bacteria</taxon>
        <taxon>Bacillati</taxon>
        <taxon>Actinomycetota</taxon>
        <taxon>Actinomycetes</taxon>
        <taxon>Pseudonocardiales</taxon>
        <taxon>Pseudonocardiaceae</taxon>
        <taxon>Saccharopolyspora</taxon>
    </lineage>
</organism>
<dbReference type="Pfam" id="PF01882">
    <property type="entry name" value="DUF58"/>
    <property type="match status" value="1"/>
</dbReference>
<proteinExistence type="predicted"/>
<dbReference type="PANTHER" id="PTHR34351">
    <property type="entry name" value="SLR1927 PROTEIN-RELATED"/>
    <property type="match status" value="1"/>
</dbReference>
<keyword evidence="2" id="KW-0472">Membrane</keyword>
<sequence length="419" mass="44461">MLSGLTIRGRCLLAAGVAAGVCSLILDERDLLRVSAFVAALPLLALLLAGRSRFGLAARREVLPMRVPVGSQALVRLHITGTGRLPVGGLQLEDGTPHALGGRPRFRLSDVPRRGGAVLEYDVQPSLRGVHQIGPLRTRVGDPFGLSEFERELGGRSRVVAVPRVVPLGGMPAGSGLGTGEDGTTRMRAGHGDDDSMVRQYRHGDEMRRVHWKTTARRDELMVRAEERPWQGGTTVLLDRRSAAHRGTGARSSIEWAVSAAASISLHLNRHGRQVRLVTEDGRQLAGGSGPADGGHDDEAVLDSLAALRPSTQRDLVCGRDPGNGQELVAVLGETTTAAVAELTRLRPQEARSLALLLDVRAWSGQPADGGFDPQVTARRLRAAGWTVVIVGGPRTSTAEAWGRLCQDSDGTTGTGVAS</sequence>
<evidence type="ECO:0000256" key="1">
    <source>
        <dbReference type="SAM" id="MobiDB-lite"/>
    </source>
</evidence>
<reference evidence="4 5" key="1">
    <citation type="journal article" date="2019" name="Int. J. Syst. Evol. Microbiol.">
        <title>The Global Catalogue of Microorganisms (GCM) 10K type strain sequencing project: providing services to taxonomists for standard genome sequencing and annotation.</title>
        <authorList>
            <consortium name="The Broad Institute Genomics Platform"/>
            <consortium name="The Broad Institute Genome Sequencing Center for Infectious Disease"/>
            <person name="Wu L."/>
            <person name="Ma J."/>
        </authorList>
    </citation>
    <scope>NUCLEOTIDE SEQUENCE [LARGE SCALE GENOMIC DNA]</scope>
    <source>
        <strain evidence="4 5">JCM 10303</strain>
    </source>
</reference>
<keyword evidence="2" id="KW-1133">Transmembrane helix</keyword>
<keyword evidence="2" id="KW-0812">Transmembrane</keyword>
<dbReference type="Proteomes" id="UP001500729">
    <property type="component" value="Unassembled WGS sequence"/>
</dbReference>
<name>A0ABN1C740_SACER</name>
<feature type="transmembrane region" description="Helical" evidence="2">
    <location>
        <begin position="7"/>
        <end position="26"/>
    </location>
</feature>